<dbReference type="Pfam" id="PF11193">
    <property type="entry name" value="DUF2812"/>
    <property type="match status" value="1"/>
</dbReference>
<evidence type="ECO:0000313" key="3">
    <source>
        <dbReference type="Proteomes" id="UP000183504"/>
    </source>
</evidence>
<dbReference type="AlphaFoldDB" id="A0A0B7GMS2"/>
<feature type="transmembrane region" description="Helical" evidence="1">
    <location>
        <begin position="155"/>
        <end position="179"/>
    </location>
</feature>
<dbReference type="InterPro" id="IPR021359">
    <property type="entry name" value="DUF2812"/>
</dbReference>
<name>A0A0B7GMS2_STRSA</name>
<keyword evidence="1" id="KW-0812">Transmembrane</keyword>
<organism evidence="2 3">
    <name type="scientific">Streptococcus sanguinis</name>
    <dbReference type="NCBI Taxonomy" id="1305"/>
    <lineage>
        <taxon>Bacteria</taxon>
        <taxon>Bacillati</taxon>
        <taxon>Bacillota</taxon>
        <taxon>Bacilli</taxon>
        <taxon>Lactobacillales</taxon>
        <taxon>Streptococcaceae</taxon>
        <taxon>Streptococcus</taxon>
    </lineage>
</organism>
<protein>
    <recommendedName>
        <fullName evidence="4">DUF2812 domain-containing protein</fullName>
    </recommendedName>
</protein>
<keyword evidence="1" id="KW-1133">Transmembrane helix</keyword>
<reference evidence="2 3" key="1">
    <citation type="submission" date="2015-01" db="EMBL/GenBank/DDBJ databases">
        <authorList>
            <person name="Pelicic Vladimir"/>
        </authorList>
    </citation>
    <scope>NUCLEOTIDE SEQUENCE [LARGE SCALE GENOMIC DNA]</scope>
    <source>
        <strain evidence="2 3">2908</strain>
    </source>
</reference>
<evidence type="ECO:0000313" key="2">
    <source>
        <dbReference type="EMBL" id="CEL91127.1"/>
    </source>
</evidence>
<gene>
    <name evidence="2" type="ORF">SSV_1849</name>
</gene>
<accession>A0A0B7GMS2</accession>
<dbReference type="Proteomes" id="UP000183504">
    <property type="component" value="Unassembled WGS sequence"/>
</dbReference>
<keyword evidence="1" id="KW-0472">Membrane</keyword>
<proteinExistence type="predicted"/>
<dbReference type="EMBL" id="CDMW01000001">
    <property type="protein sequence ID" value="CEL91127.1"/>
    <property type="molecule type" value="Genomic_DNA"/>
</dbReference>
<sequence length="190" mass="22818">MEKRIVYKIFTIADYDREAAYFKKMHSQGWKLKKVSYSPFLVAVRYTFEACPPQEVAYQLDFRPIKKAEQESYYQLFEDCGWEHITNFNQFSYFRKQFSQIDADSDLEIYNDAWSKLEMVKRLLIWRFLPAIIVLCVTTYLILDIFQKSLKASLLFKSILAIDCVILLILFCQLVHIALRFWKMRQELKD</sequence>
<dbReference type="RefSeq" id="WP_072074581.1">
    <property type="nucleotide sequence ID" value="NZ_CDMW01000001.1"/>
</dbReference>
<feature type="transmembrane region" description="Helical" evidence="1">
    <location>
        <begin position="124"/>
        <end position="143"/>
    </location>
</feature>
<evidence type="ECO:0000256" key="1">
    <source>
        <dbReference type="SAM" id="Phobius"/>
    </source>
</evidence>
<evidence type="ECO:0008006" key="4">
    <source>
        <dbReference type="Google" id="ProtNLM"/>
    </source>
</evidence>